<dbReference type="Pfam" id="PF04199">
    <property type="entry name" value="Cyclase"/>
    <property type="match status" value="1"/>
</dbReference>
<accession>A0A8J3LY94</accession>
<dbReference type="GO" id="GO:0004061">
    <property type="term" value="F:arylformamidase activity"/>
    <property type="evidence" value="ECO:0007669"/>
    <property type="project" value="InterPro"/>
</dbReference>
<dbReference type="PANTHER" id="PTHR34861:SF10">
    <property type="entry name" value="CYCLASE"/>
    <property type="match status" value="1"/>
</dbReference>
<dbReference type="InterPro" id="IPR037175">
    <property type="entry name" value="KFase_sf"/>
</dbReference>
<dbReference type="AlphaFoldDB" id="A0A8J3LY94"/>
<protein>
    <submittedName>
        <fullName evidence="1">Cyclase</fullName>
    </submittedName>
</protein>
<dbReference type="GO" id="GO:0019441">
    <property type="term" value="P:L-tryptophan catabolic process to kynurenine"/>
    <property type="evidence" value="ECO:0007669"/>
    <property type="project" value="InterPro"/>
</dbReference>
<dbReference type="SUPFAM" id="SSF102198">
    <property type="entry name" value="Putative cyclase"/>
    <property type="match status" value="1"/>
</dbReference>
<dbReference type="Proteomes" id="UP000653674">
    <property type="component" value="Unassembled WGS sequence"/>
</dbReference>
<sequence>MSTLSAETSESFDRREFDRLFEEVKNWGRWGSEDARGALNHLTPARVAAAAAGVREGRTVSLAHDLDTVAGPDNHKPALHYMSQCSDIDDIEPRVNMDFLGMDFHGKSITHLDALCHCNYQGKLFNGVSSAEAVTSGGSAFGSVMSASSGIIGRGVLLDVPRSRGVEWLDPGTAVHPEELQRVAAEEGVQLSQGDIVLVRTGARRRRAALGPWDPSNFSAGLFPTVMRWLHQHEIAVLGGDADSDARPSPVDGVTSPIHALALTAMGLHLVDNVNLEPLAATCAELNRWEFLCVLAPLRVPGGTGSPLNPIAIF</sequence>
<evidence type="ECO:0000313" key="1">
    <source>
        <dbReference type="EMBL" id="GIG75580.1"/>
    </source>
</evidence>
<dbReference type="PANTHER" id="PTHR34861">
    <property type="match status" value="1"/>
</dbReference>
<organism evidence="1 2">
    <name type="scientific">Planosporangium flavigriseum</name>
    <dbReference type="NCBI Taxonomy" id="373681"/>
    <lineage>
        <taxon>Bacteria</taxon>
        <taxon>Bacillati</taxon>
        <taxon>Actinomycetota</taxon>
        <taxon>Actinomycetes</taxon>
        <taxon>Micromonosporales</taxon>
        <taxon>Micromonosporaceae</taxon>
        <taxon>Planosporangium</taxon>
    </lineage>
</organism>
<evidence type="ECO:0000313" key="2">
    <source>
        <dbReference type="Proteomes" id="UP000653674"/>
    </source>
</evidence>
<dbReference type="EMBL" id="BONU01000033">
    <property type="protein sequence ID" value="GIG75580.1"/>
    <property type="molecule type" value="Genomic_DNA"/>
</dbReference>
<dbReference type="InterPro" id="IPR007325">
    <property type="entry name" value="KFase/CYL"/>
</dbReference>
<dbReference type="RefSeq" id="WP_168079604.1">
    <property type="nucleotide sequence ID" value="NZ_BAAAQJ010000012.1"/>
</dbReference>
<proteinExistence type="predicted"/>
<gene>
    <name evidence="1" type="ORF">Pfl04_39840</name>
</gene>
<reference evidence="1" key="1">
    <citation type="submission" date="2021-01" db="EMBL/GenBank/DDBJ databases">
        <title>Whole genome shotgun sequence of Planosporangium flavigriseum NBRC 105377.</title>
        <authorList>
            <person name="Komaki H."/>
            <person name="Tamura T."/>
        </authorList>
    </citation>
    <scope>NUCLEOTIDE SEQUENCE</scope>
    <source>
        <strain evidence="1">NBRC 105377</strain>
    </source>
</reference>
<comment type="caution">
    <text evidence="1">The sequence shown here is derived from an EMBL/GenBank/DDBJ whole genome shotgun (WGS) entry which is preliminary data.</text>
</comment>
<name>A0A8J3LY94_9ACTN</name>
<dbReference type="Gene3D" id="3.50.30.50">
    <property type="entry name" value="Putative cyclase"/>
    <property type="match status" value="1"/>
</dbReference>
<keyword evidence="2" id="KW-1185">Reference proteome</keyword>